<dbReference type="KEGG" id="emo:DM558_15270"/>
<dbReference type="AlphaFoldDB" id="A0A451EQD4"/>
<dbReference type="Pfam" id="PF11008">
    <property type="entry name" value="DUF2846"/>
    <property type="match status" value="1"/>
</dbReference>
<evidence type="ECO:0000313" key="2">
    <source>
        <dbReference type="EMBL" id="AZS52048.1"/>
    </source>
</evidence>
<name>A0A451EQD4_9GAMM</name>
<feature type="domain" description="DUF2846" evidence="1">
    <location>
        <begin position="40"/>
        <end position="121"/>
    </location>
</feature>
<organism evidence="2 3">
    <name type="scientific">Entomomonas moraniae</name>
    <dbReference type="NCBI Taxonomy" id="2213226"/>
    <lineage>
        <taxon>Bacteria</taxon>
        <taxon>Pseudomonadati</taxon>
        <taxon>Pseudomonadota</taxon>
        <taxon>Gammaproteobacteria</taxon>
        <taxon>Pseudomonadales</taxon>
        <taxon>Pseudomonadaceae</taxon>
        <taxon>Entomomonas</taxon>
    </lineage>
</organism>
<keyword evidence="3" id="KW-1185">Reference proteome</keyword>
<accession>A0A451EQD4</accession>
<reference evidence="3" key="1">
    <citation type="submission" date="2018-06" db="EMBL/GenBank/DDBJ databases">
        <title>Complete genome of Pseudomonas insecticola strain QZS01.</title>
        <authorList>
            <person name="Wang J."/>
            <person name="Su Q."/>
        </authorList>
    </citation>
    <scope>NUCLEOTIDE SEQUENCE [LARGE SCALE GENOMIC DNA]</scope>
    <source>
        <strain evidence="3">QZS01</strain>
    </source>
</reference>
<dbReference type="PROSITE" id="PS51257">
    <property type="entry name" value="PROKAR_LIPOPROTEIN"/>
    <property type="match status" value="1"/>
</dbReference>
<dbReference type="RefSeq" id="WP_127164701.1">
    <property type="nucleotide sequence ID" value="NZ_CP029822.1"/>
</dbReference>
<proteinExistence type="predicted"/>
<evidence type="ECO:0000313" key="3">
    <source>
        <dbReference type="Proteomes" id="UP000273143"/>
    </source>
</evidence>
<sequence>MKIIAILLFPLFLTGCYTQTSVKEMIKDTENYQTPYLTSADKGLIYVVRPSSLYGIFKYNVFLDGQSDANQIGYTRGNQYIYFYVEPGQHTVTSTAENTSNVTFNIKAGETQYLIQDASFGFLFGRNSLNKLNPVEGKYYIKYTKLGTLNQASPQ</sequence>
<dbReference type="EMBL" id="CP029822">
    <property type="protein sequence ID" value="AZS52048.1"/>
    <property type="molecule type" value="Genomic_DNA"/>
</dbReference>
<dbReference type="InterPro" id="IPR022548">
    <property type="entry name" value="DUF2846"/>
</dbReference>
<gene>
    <name evidence="2" type="ORF">DM558_15270</name>
</gene>
<dbReference type="Proteomes" id="UP000273143">
    <property type="component" value="Chromosome"/>
</dbReference>
<protein>
    <submittedName>
        <fullName evidence="2">DUF2846 domain-containing protein</fullName>
    </submittedName>
</protein>
<evidence type="ECO:0000259" key="1">
    <source>
        <dbReference type="Pfam" id="PF11008"/>
    </source>
</evidence>